<keyword evidence="2" id="KW-1185">Reference proteome</keyword>
<reference evidence="1 2" key="1">
    <citation type="submission" date="2020-02" db="EMBL/GenBank/DDBJ databases">
        <title>Acidophilic actinobacteria isolated from forest soil.</title>
        <authorList>
            <person name="Golinska P."/>
        </authorList>
    </citation>
    <scope>NUCLEOTIDE SEQUENCE [LARGE SCALE GENOMIC DNA]</scope>
    <source>
        <strain evidence="1 2">NL8</strain>
    </source>
</reference>
<dbReference type="EMBL" id="JAAFYZ010000027">
    <property type="protein sequence ID" value="MBS2547388.1"/>
    <property type="molecule type" value="Genomic_DNA"/>
</dbReference>
<sequence>MSVLMSMQTTRPVIHRGSSAPGLLLPSGTPASQPVPLSCWAGGLGLVTGAEGFVVGGVDGFDVDDGALGEELDRGSEDVEVEVEPEVEVEVEELLAEAGNELLVPADVGVGVGVGALDEEVVEDVPTPAAACCTLPVVELLLPPEPVEHPVMPIATAPATASNAPALPTPDVPMPL</sequence>
<evidence type="ECO:0000313" key="1">
    <source>
        <dbReference type="EMBL" id="MBS2547388.1"/>
    </source>
</evidence>
<organism evidence="1 2">
    <name type="scientific">Catenulispora pinistramenti</name>
    <dbReference type="NCBI Taxonomy" id="2705254"/>
    <lineage>
        <taxon>Bacteria</taxon>
        <taxon>Bacillati</taxon>
        <taxon>Actinomycetota</taxon>
        <taxon>Actinomycetes</taxon>
        <taxon>Catenulisporales</taxon>
        <taxon>Catenulisporaceae</taxon>
        <taxon>Catenulispora</taxon>
    </lineage>
</organism>
<dbReference type="Proteomes" id="UP000730482">
    <property type="component" value="Unassembled WGS sequence"/>
</dbReference>
<evidence type="ECO:0000313" key="2">
    <source>
        <dbReference type="Proteomes" id="UP000730482"/>
    </source>
</evidence>
<accession>A0ABS5KMX3</accession>
<name>A0ABS5KMX3_9ACTN</name>
<gene>
    <name evidence="1" type="ORF">KGQ19_10925</name>
</gene>
<proteinExistence type="predicted"/>
<comment type="caution">
    <text evidence="1">The sequence shown here is derived from an EMBL/GenBank/DDBJ whole genome shotgun (WGS) entry which is preliminary data.</text>
</comment>
<protein>
    <submittedName>
        <fullName evidence="1">Uncharacterized protein</fullName>
    </submittedName>
</protein>
<dbReference type="RefSeq" id="WP_212008988.1">
    <property type="nucleotide sequence ID" value="NZ_JAAFYZ010000027.1"/>
</dbReference>